<dbReference type="Proteomes" id="UP000182944">
    <property type="component" value="Unassembled WGS sequence"/>
</dbReference>
<keyword evidence="2" id="KW-1133">Transmembrane helix</keyword>
<evidence type="ECO:0008006" key="5">
    <source>
        <dbReference type="Google" id="ProtNLM"/>
    </source>
</evidence>
<evidence type="ECO:0000256" key="1">
    <source>
        <dbReference type="SAM" id="MobiDB-lite"/>
    </source>
</evidence>
<protein>
    <recommendedName>
        <fullName evidence="5">Cytochrome C oxidase assembly protein</fullName>
    </recommendedName>
</protein>
<evidence type="ECO:0000313" key="4">
    <source>
        <dbReference type="Proteomes" id="UP000182944"/>
    </source>
</evidence>
<feature type="transmembrane region" description="Helical" evidence="2">
    <location>
        <begin position="20"/>
        <end position="37"/>
    </location>
</feature>
<dbReference type="STRING" id="1545044.SAMN05444276_101570"/>
<keyword evidence="2" id="KW-0812">Transmembrane</keyword>
<sequence length="100" mass="10229">MALHPEHELHRRRSGRNVGLALVLVAFVALVFGLSIAKIKQGDLMQAFDHRPRATALPAEPGFTGGGPAANPVAAPGTPAAALSNARVPAAPAATPEVKP</sequence>
<name>A0A1H2SAI0_9RHOB</name>
<feature type="compositionally biased region" description="Low complexity" evidence="1">
    <location>
        <begin position="69"/>
        <end position="81"/>
    </location>
</feature>
<organism evidence="3 4">
    <name type="scientific">Paracoccus sanguinis</name>
    <dbReference type="NCBI Taxonomy" id="1545044"/>
    <lineage>
        <taxon>Bacteria</taxon>
        <taxon>Pseudomonadati</taxon>
        <taxon>Pseudomonadota</taxon>
        <taxon>Alphaproteobacteria</taxon>
        <taxon>Rhodobacterales</taxon>
        <taxon>Paracoccaceae</taxon>
        <taxon>Paracoccus</taxon>
    </lineage>
</organism>
<dbReference type="RefSeq" id="WP_052176552.1">
    <property type="nucleotide sequence ID" value="NZ_FNNA01000001.1"/>
</dbReference>
<proteinExistence type="predicted"/>
<evidence type="ECO:0000313" key="3">
    <source>
        <dbReference type="EMBL" id="SDW28592.1"/>
    </source>
</evidence>
<reference evidence="4" key="1">
    <citation type="submission" date="2016-10" db="EMBL/GenBank/DDBJ databases">
        <authorList>
            <person name="Varghese N."/>
            <person name="Submissions S."/>
        </authorList>
    </citation>
    <scope>NUCLEOTIDE SEQUENCE [LARGE SCALE GENOMIC DNA]</scope>
    <source>
        <strain evidence="4">DSM 29303</strain>
    </source>
</reference>
<accession>A0A1H2SAI0</accession>
<keyword evidence="2" id="KW-0472">Membrane</keyword>
<keyword evidence="4" id="KW-1185">Reference proteome</keyword>
<gene>
    <name evidence="3" type="ORF">SAMN05444276_101570</name>
</gene>
<feature type="region of interest" description="Disordered" evidence="1">
    <location>
        <begin position="56"/>
        <end position="81"/>
    </location>
</feature>
<dbReference type="OrthoDB" id="7871759at2"/>
<dbReference type="EMBL" id="FNNA01000001">
    <property type="protein sequence ID" value="SDW28592.1"/>
    <property type="molecule type" value="Genomic_DNA"/>
</dbReference>
<evidence type="ECO:0000256" key="2">
    <source>
        <dbReference type="SAM" id="Phobius"/>
    </source>
</evidence>
<dbReference type="AlphaFoldDB" id="A0A1H2SAI0"/>